<protein>
    <submittedName>
        <fullName evidence="1">Transcriptional regulator</fullName>
    </submittedName>
</protein>
<accession>A0ABQ4DW96</accession>
<evidence type="ECO:0000313" key="2">
    <source>
        <dbReference type="Proteomes" id="UP000646749"/>
    </source>
</evidence>
<reference evidence="1 2" key="1">
    <citation type="submission" date="2021-01" db="EMBL/GenBank/DDBJ databases">
        <title>Whole genome shotgun sequence of Plantactinospora endophytica NBRC 110450.</title>
        <authorList>
            <person name="Komaki H."/>
            <person name="Tamura T."/>
        </authorList>
    </citation>
    <scope>NUCLEOTIDE SEQUENCE [LARGE SCALE GENOMIC DNA]</scope>
    <source>
        <strain evidence="1 2">NBRC 110450</strain>
    </source>
</reference>
<gene>
    <name evidence="1" type="ORF">Pen02_16390</name>
</gene>
<dbReference type="EMBL" id="BONW01000005">
    <property type="protein sequence ID" value="GIG86703.1"/>
    <property type="molecule type" value="Genomic_DNA"/>
</dbReference>
<name>A0ABQ4DW96_9ACTN</name>
<evidence type="ECO:0000313" key="1">
    <source>
        <dbReference type="EMBL" id="GIG86703.1"/>
    </source>
</evidence>
<dbReference type="Proteomes" id="UP000646749">
    <property type="component" value="Unassembled WGS sequence"/>
</dbReference>
<organism evidence="1 2">
    <name type="scientific">Plantactinospora endophytica</name>
    <dbReference type="NCBI Taxonomy" id="673535"/>
    <lineage>
        <taxon>Bacteria</taxon>
        <taxon>Bacillati</taxon>
        <taxon>Actinomycetota</taxon>
        <taxon>Actinomycetes</taxon>
        <taxon>Micromonosporales</taxon>
        <taxon>Micromonosporaceae</taxon>
        <taxon>Plantactinospora</taxon>
    </lineage>
</organism>
<keyword evidence="2" id="KW-1185">Reference proteome</keyword>
<comment type="caution">
    <text evidence="1">The sequence shown here is derived from an EMBL/GenBank/DDBJ whole genome shotgun (WGS) entry which is preliminary data.</text>
</comment>
<sequence length="372" mass="40306">MGRSAEWVKAVETGRLLPPRLHMLSQVAKALRVDLAALATPDEPVAVSVGPGHAHLPAVREALNRWPVALDAEPPPLDHIRARLDSAWRARHAAPDHRTVVGALLPGLIRDAQHATRATRGDQRRQAQASLADALGLTQMFLAYQPAGDLLWRTVDRAMLAAQEADDPLALAGATWFAAAAHRDTGDWDTAMAITLDTLAAVKPALPDASDDLLAMSGALQVEAALTAARSGEAGRAWHHLDIAARVAKRLPDTFYQRWSSFSKVMMAPHAVTVEVELRKAGQALRHADRSDPNAIPSRPRRARHLIEVARGHHLRNDTAATVGTLDLAYETAPETIRYNGHARSIVLEMIEGSGPHRRRAHDLAVKVGLAH</sequence>
<proteinExistence type="predicted"/>